<evidence type="ECO:0000313" key="3">
    <source>
        <dbReference type="Proteomes" id="UP000255036"/>
    </source>
</evidence>
<sequence>MINKIPYLGVFTAGAIILSYIETIIPFYFGIPGVKLGLTNIMILIILYLTGTKDAFLVSIVRIILTGFLFTNFYSLLYSLAGGIVSLIVMSLLKRTNRFSIIGVSVAGGIFHNAAQILIAIFVVETASIAYYLPILIISGVVTGMLIGILGKILVPRVRAVIVR</sequence>
<evidence type="ECO:0000256" key="1">
    <source>
        <dbReference type="SAM" id="Phobius"/>
    </source>
</evidence>
<dbReference type="RefSeq" id="WP_115482450.1">
    <property type="nucleotide sequence ID" value="NZ_QRCT01000034.1"/>
</dbReference>
<dbReference type="EMBL" id="QRCT01000034">
    <property type="protein sequence ID" value="RDU23108.1"/>
    <property type="molecule type" value="Genomic_DNA"/>
</dbReference>
<dbReference type="OrthoDB" id="9799095at2"/>
<feature type="transmembrane region" description="Helical" evidence="1">
    <location>
        <begin position="41"/>
        <end position="70"/>
    </location>
</feature>
<comment type="caution">
    <text evidence="2">The sequence shown here is derived from an EMBL/GenBank/DDBJ whole genome shotgun (WGS) entry which is preliminary data.</text>
</comment>
<dbReference type="Gene3D" id="1.10.1760.20">
    <property type="match status" value="1"/>
</dbReference>
<keyword evidence="1" id="KW-1133">Transmembrane helix</keyword>
<name>A0A371AU72_9FIRM</name>
<gene>
    <name evidence="2" type="ORF">DWV06_12165</name>
</gene>
<keyword evidence="3" id="KW-1185">Reference proteome</keyword>
<feature type="transmembrane region" description="Helical" evidence="1">
    <location>
        <begin position="76"/>
        <end position="93"/>
    </location>
</feature>
<keyword evidence="1" id="KW-0812">Transmembrane</keyword>
<dbReference type="Pfam" id="PF07456">
    <property type="entry name" value="Hpre_diP_synt_I"/>
    <property type="match status" value="1"/>
</dbReference>
<dbReference type="Proteomes" id="UP000255036">
    <property type="component" value="Unassembled WGS sequence"/>
</dbReference>
<reference evidence="2 3" key="1">
    <citation type="submission" date="2018-07" db="EMBL/GenBank/DDBJ databases">
        <title>Anaerosacharophilus polymeroproducens gen. nov. sp. nov., an anaerobic bacterium isolated from salt field.</title>
        <authorList>
            <person name="Kim W."/>
            <person name="Yang S.-H."/>
            <person name="Oh J."/>
            <person name="Lee J.-H."/>
            <person name="Kwon K.K."/>
        </authorList>
    </citation>
    <scope>NUCLEOTIDE SEQUENCE [LARGE SCALE GENOMIC DNA]</scope>
    <source>
        <strain evidence="2 3">MCWD5</strain>
    </source>
</reference>
<feature type="transmembrane region" description="Helical" evidence="1">
    <location>
        <begin position="129"/>
        <end position="155"/>
    </location>
</feature>
<proteinExistence type="predicted"/>
<protein>
    <submittedName>
        <fullName evidence="2">Heptaprenyl diphosphate synthase</fullName>
    </submittedName>
</protein>
<feature type="transmembrane region" description="Helical" evidence="1">
    <location>
        <begin position="100"/>
        <end position="123"/>
    </location>
</feature>
<dbReference type="PIRSF" id="PIRSF027391">
    <property type="entry name" value="Hpre_diP_synt_I"/>
    <property type="match status" value="1"/>
</dbReference>
<dbReference type="AlphaFoldDB" id="A0A371AU72"/>
<evidence type="ECO:0000313" key="2">
    <source>
        <dbReference type="EMBL" id="RDU23108.1"/>
    </source>
</evidence>
<feature type="transmembrane region" description="Helical" evidence="1">
    <location>
        <begin position="6"/>
        <end position="29"/>
    </location>
</feature>
<dbReference type="InterPro" id="IPR010898">
    <property type="entry name" value="Hpre_diP_synth_I"/>
</dbReference>
<dbReference type="InterPro" id="IPR014535">
    <property type="entry name" value="Hpre_diP_synt_I"/>
</dbReference>
<accession>A0A371AU72</accession>
<keyword evidence="1" id="KW-0472">Membrane</keyword>
<organism evidence="2 3">
    <name type="scientific">Anaerosacchariphilus polymeriproducens</name>
    <dbReference type="NCBI Taxonomy" id="1812858"/>
    <lineage>
        <taxon>Bacteria</taxon>
        <taxon>Bacillati</taxon>
        <taxon>Bacillota</taxon>
        <taxon>Clostridia</taxon>
        <taxon>Lachnospirales</taxon>
        <taxon>Lachnospiraceae</taxon>
        <taxon>Anaerosacchariphilus</taxon>
    </lineage>
</organism>